<protein>
    <recommendedName>
        <fullName evidence="6">50S ribosomal protein L35</fullName>
    </recommendedName>
</protein>
<comment type="similarity">
    <text evidence="1">Belongs to the bacterial ribosomal protein bL35 family.</text>
</comment>
<dbReference type="GO" id="GO:1990904">
    <property type="term" value="C:ribonucleoprotein complex"/>
    <property type="evidence" value="ECO:0007669"/>
    <property type="project" value="UniProtKB-KW"/>
</dbReference>
<evidence type="ECO:0008006" key="6">
    <source>
        <dbReference type="Google" id="ProtNLM"/>
    </source>
</evidence>
<sequence>MLAVKVLPGAPVGLAILPSAPSAPRSPGRCVLPSTTCAAVTAPLRFLSCVPGKTHKGARKRFHVRADGSVWHAARGHRHYLSNKLPRQRRRLKRLRSLGGRDAAKILRMLGR</sequence>
<dbReference type="GO" id="GO:0005840">
    <property type="term" value="C:ribosome"/>
    <property type="evidence" value="ECO:0007669"/>
    <property type="project" value="UniProtKB-KW"/>
</dbReference>
<evidence type="ECO:0000313" key="5">
    <source>
        <dbReference type="Proteomes" id="UP001301350"/>
    </source>
</evidence>
<dbReference type="SUPFAM" id="SSF143034">
    <property type="entry name" value="L35p-like"/>
    <property type="match status" value="1"/>
</dbReference>
<reference evidence="4 5" key="1">
    <citation type="submission" date="2022-07" db="EMBL/GenBank/DDBJ databases">
        <title>Genome-wide signatures of adaptation to extreme environments.</title>
        <authorList>
            <person name="Cho C.H."/>
            <person name="Yoon H.S."/>
        </authorList>
    </citation>
    <scope>NUCLEOTIDE SEQUENCE [LARGE SCALE GENOMIC DNA]</scope>
    <source>
        <strain evidence="4 5">DBV 063 E5</strain>
    </source>
</reference>
<name>A0AAV9J079_CYACA</name>
<accession>A0AAV9J079</accession>
<dbReference type="InterPro" id="IPR021137">
    <property type="entry name" value="Ribosomal_bL35-like"/>
</dbReference>
<organism evidence="4 5">
    <name type="scientific">Cyanidium caldarium</name>
    <name type="common">Red alga</name>
    <dbReference type="NCBI Taxonomy" id="2771"/>
    <lineage>
        <taxon>Eukaryota</taxon>
        <taxon>Rhodophyta</taxon>
        <taxon>Bangiophyceae</taxon>
        <taxon>Cyanidiales</taxon>
        <taxon>Cyanidiaceae</taxon>
        <taxon>Cyanidium</taxon>
    </lineage>
</organism>
<evidence type="ECO:0000256" key="2">
    <source>
        <dbReference type="ARBA" id="ARBA00022980"/>
    </source>
</evidence>
<comment type="caution">
    <text evidence="4">The sequence shown here is derived from an EMBL/GenBank/DDBJ whole genome shotgun (WGS) entry which is preliminary data.</text>
</comment>
<dbReference type="InterPro" id="IPR018265">
    <property type="entry name" value="Ribosomal_bL35_CS"/>
</dbReference>
<keyword evidence="3" id="KW-0687">Ribonucleoprotein</keyword>
<evidence type="ECO:0000256" key="1">
    <source>
        <dbReference type="ARBA" id="ARBA00006598"/>
    </source>
</evidence>
<evidence type="ECO:0000313" key="4">
    <source>
        <dbReference type="EMBL" id="KAK4537743.1"/>
    </source>
</evidence>
<proteinExistence type="inferred from homology"/>
<dbReference type="GO" id="GO:0006412">
    <property type="term" value="P:translation"/>
    <property type="evidence" value="ECO:0007669"/>
    <property type="project" value="InterPro"/>
</dbReference>
<dbReference type="Gene3D" id="4.10.410.60">
    <property type="match status" value="1"/>
</dbReference>
<dbReference type="GO" id="GO:0003735">
    <property type="term" value="F:structural constituent of ribosome"/>
    <property type="evidence" value="ECO:0007669"/>
    <property type="project" value="InterPro"/>
</dbReference>
<gene>
    <name evidence="4" type="ORF">CDCA_CDCA14G3768</name>
</gene>
<dbReference type="InterPro" id="IPR037229">
    <property type="entry name" value="Ribosomal_bL35_sf"/>
</dbReference>
<keyword evidence="5" id="KW-1185">Reference proteome</keyword>
<dbReference type="PROSITE" id="PS00936">
    <property type="entry name" value="RIBOSOMAL_L35"/>
    <property type="match status" value="1"/>
</dbReference>
<dbReference type="EMBL" id="JANCYW010000014">
    <property type="protein sequence ID" value="KAK4537743.1"/>
    <property type="molecule type" value="Genomic_DNA"/>
</dbReference>
<dbReference type="AlphaFoldDB" id="A0AAV9J079"/>
<dbReference type="Proteomes" id="UP001301350">
    <property type="component" value="Unassembled WGS sequence"/>
</dbReference>
<keyword evidence="2" id="KW-0689">Ribosomal protein</keyword>
<dbReference type="Pfam" id="PF01632">
    <property type="entry name" value="Ribosomal_L35p"/>
    <property type="match status" value="1"/>
</dbReference>
<evidence type="ECO:0000256" key="3">
    <source>
        <dbReference type="ARBA" id="ARBA00023274"/>
    </source>
</evidence>